<dbReference type="PROSITE" id="PS50005">
    <property type="entry name" value="TPR"/>
    <property type="match status" value="2"/>
</dbReference>
<dbReference type="EMBL" id="CAJNOV010002223">
    <property type="protein sequence ID" value="CAF1093845.1"/>
    <property type="molecule type" value="Genomic_DNA"/>
</dbReference>
<dbReference type="SMART" id="SM00028">
    <property type="entry name" value="TPR"/>
    <property type="match status" value="7"/>
</dbReference>
<keyword evidence="2 3" id="KW-0802">TPR repeat</keyword>
<dbReference type="InterPro" id="IPR011990">
    <property type="entry name" value="TPR-like_helical_dom_sf"/>
</dbReference>
<comment type="caution">
    <text evidence="4">The sequence shown here is derived from an EMBL/GenBank/DDBJ whole genome shotgun (WGS) entry which is preliminary data.</text>
</comment>
<dbReference type="PANTHER" id="PTHR45641">
    <property type="entry name" value="TETRATRICOPEPTIDE REPEAT PROTEIN (AFU_ORTHOLOGUE AFUA_6G03870)"/>
    <property type="match status" value="1"/>
</dbReference>
<dbReference type="PROSITE" id="PS51996">
    <property type="entry name" value="TR_MART"/>
    <property type="match status" value="1"/>
</dbReference>
<evidence type="ECO:0000313" key="4">
    <source>
        <dbReference type="EMBL" id="CAF1093845.1"/>
    </source>
</evidence>
<feature type="repeat" description="TPR" evidence="3">
    <location>
        <begin position="536"/>
        <end position="569"/>
    </location>
</feature>
<dbReference type="InterPro" id="IPR019734">
    <property type="entry name" value="TPR_rpt"/>
</dbReference>
<evidence type="ECO:0000256" key="3">
    <source>
        <dbReference type="PROSITE-ProRule" id="PRU00339"/>
    </source>
</evidence>
<evidence type="ECO:0000256" key="1">
    <source>
        <dbReference type="ARBA" id="ARBA00022737"/>
    </source>
</evidence>
<evidence type="ECO:0000256" key="2">
    <source>
        <dbReference type="ARBA" id="ARBA00022803"/>
    </source>
</evidence>
<sequence>MDHVNSIANDNSVFNRQQSIYNGSTTNSNFNEALIVVWFRTNSTVSNVDLESIENKIENSADFLKNFYSPDECKNFFFSSGKNIKIFSILPHDYPQGFLESIHDLPVLESIYIYGEIDKKEDLSRYQKIVKTDTDIVKLTDELCSEVYNYIRHMQLPMAIFKQQYQQDQSTNVLNKFAYFVEFWNPLFIDLLFDLPQTDYDQQKYKFLEQCRIYYRANEAMLKSIDEFKDTYKPELAIQWYQGNGFVYRLLNKVMRQQNIEGILMFRFFILDLCNALKKIYHELIRSRLYEDDESITVYRGQKMFINELGILNETFKQGSFIISINSFFSASRTKNVALTFSGVIGSNKKSLDLLPVLFEIEVEINQKMQGKRKPFSDISHVSTGSKKDEIEVIFMVDSFFRIDKIIENHEIGTLSEGKQVKVVVTLIKLTFINEDDINIPIMQDYQILKSTKTIEGRLIRIGNLLVDQSLSCGSSRSKADVYYRTFLNEPTFFMTTACLTGQAWMALKQEQYDLATKLALEALSIVDASNDEVKITTLNCLGGIYSKSKNYPTALKYYKEAYNLSKPTDDKIAANSYSGPCVPIDKFAMYDNYRNISSINIARIYKINGDVQQAWNMYKEAVDCEMRDTTDFHCHTCMTIAESGTHEQISNPKEKIRAWENWKNFLDLGLDDILKYRSSALTGYLSLNYQYDFSSSRYNNNYCRTLAINYFHKVEKQCLPYAANQDYYLYTLQCYERLAELYRDRDNRTVGYYEKLIQLCLKYHPDDLENIIIGYKGMLESYRRQQSRSPDEYEDISAKLCVDDNDPTVTPLITPPITPWKPPVFGKLFQNINHLHFAFDYYDKWIDSRLNNESDIRKRIIYCYMKLAALYCDHNKANDAKECLTKTILLCQPFGTDMYDIRCICDENFAFIRMNFDFTIESYKSRLTASENIVGECIGENNYCYIAHLYEKKNDFNLALEFFRKPIEYFEQYNYICSHTIECYSKLAKHYQVIKNDKESTVDTYQRAIYLVSQHRSYPMTTIISIVEQNLINYFKNINDLDTTILIYERLCETVQHETSDITVLYKHLKQILKLLVNKHDARAAVVDTYENFLNLTLQIISPLTSQMTMVLSHFRDQFIAECKKRHCLCLVIEIYQKLILHLFQHQCDTMKIIDEYKIIAAKLNAKHLLEDSVKAYENLFDFAFRHHTTDYFIEDDLITFVFYIWKGETIKKYLSEDKFDSAINLHYKMIRFLEQYRLNINTEYSLRVFAQCIIQNYDDIAIIYQMKKYDLDQTMNIRQEQIEFMTKYQLGTIQSLINTIILNCQQFATVHKEHALELYLKLVNFIQKNRLAYLSHLSLAYQEFNRLKLVNDKNQQYLDSSDDITIGNDLPNSWRVVDLKQRVLAYKEKAKYYFNNNELDKAIKVYRTELLPFLLENHGRDDEQMATCYKQIASLYYGENEKDARMALNYYQKAIDIYETQEDNFYTEYAFKLNTNICRRYAGTLFTCYNFMKAIFIFLNDKSSSKICQQKGIDIYEKHKDQFQFYGNLLTNTVTVEIRPFVELNY</sequence>
<evidence type="ECO:0000313" key="5">
    <source>
        <dbReference type="Proteomes" id="UP000663855"/>
    </source>
</evidence>
<dbReference type="Gene3D" id="3.90.176.10">
    <property type="entry name" value="Toxin ADP-ribosyltransferase, Chain A, domain 1"/>
    <property type="match status" value="1"/>
</dbReference>
<dbReference type="SUPFAM" id="SSF56399">
    <property type="entry name" value="ADP-ribosylation"/>
    <property type="match status" value="1"/>
</dbReference>
<protein>
    <submittedName>
        <fullName evidence="4">Uncharacterized protein</fullName>
    </submittedName>
</protein>
<accession>A0A814NLY2</accession>
<dbReference type="Proteomes" id="UP000663855">
    <property type="component" value="Unassembled WGS sequence"/>
</dbReference>
<name>A0A814NLY2_9BILA</name>
<organism evidence="4 5">
    <name type="scientific">Rotaria magnacalcarata</name>
    <dbReference type="NCBI Taxonomy" id="392030"/>
    <lineage>
        <taxon>Eukaryota</taxon>
        <taxon>Metazoa</taxon>
        <taxon>Spiralia</taxon>
        <taxon>Gnathifera</taxon>
        <taxon>Rotifera</taxon>
        <taxon>Eurotatoria</taxon>
        <taxon>Bdelloidea</taxon>
        <taxon>Philodinida</taxon>
        <taxon>Philodinidae</taxon>
        <taxon>Rotaria</taxon>
    </lineage>
</organism>
<gene>
    <name evidence="4" type="ORF">CJN711_LOCUS6802</name>
</gene>
<dbReference type="PANTHER" id="PTHR45641:SF19">
    <property type="entry name" value="NEPHROCYSTIN-3"/>
    <property type="match status" value="1"/>
</dbReference>
<proteinExistence type="predicted"/>
<reference evidence="4" key="1">
    <citation type="submission" date="2021-02" db="EMBL/GenBank/DDBJ databases">
        <authorList>
            <person name="Nowell W R."/>
        </authorList>
    </citation>
    <scope>NUCLEOTIDE SEQUENCE</scope>
</reference>
<keyword evidence="1" id="KW-0677">Repeat</keyword>
<feature type="repeat" description="TPR" evidence="3">
    <location>
        <begin position="941"/>
        <end position="974"/>
    </location>
</feature>
<dbReference type="Gene3D" id="1.25.40.10">
    <property type="entry name" value="Tetratricopeptide repeat domain"/>
    <property type="match status" value="3"/>
</dbReference>
<dbReference type="SUPFAM" id="SSF48452">
    <property type="entry name" value="TPR-like"/>
    <property type="match status" value="3"/>
</dbReference>